<accession>A0ABS8YSN7</accession>
<dbReference type="EMBL" id="JAJNBZ010000049">
    <property type="protein sequence ID" value="MCE5173391.1"/>
    <property type="molecule type" value="Genomic_DNA"/>
</dbReference>
<organism evidence="1 2">
    <name type="scientific">Paenibacillus profundus</name>
    <dbReference type="NCBI Taxonomy" id="1173085"/>
    <lineage>
        <taxon>Bacteria</taxon>
        <taxon>Bacillati</taxon>
        <taxon>Bacillota</taxon>
        <taxon>Bacilli</taxon>
        <taxon>Bacillales</taxon>
        <taxon>Paenibacillaceae</taxon>
        <taxon>Paenibacillus</taxon>
    </lineage>
</organism>
<proteinExistence type="predicted"/>
<keyword evidence="2" id="KW-1185">Reference proteome</keyword>
<protein>
    <submittedName>
        <fullName evidence="1">Uncharacterized protein</fullName>
    </submittedName>
</protein>
<gene>
    <name evidence="1" type="ORF">LQV63_29550</name>
</gene>
<sequence length="84" mass="9625">MGMPALTVLNCFIHLSRNISSIDSNFYVCAFYSEERRRNLEVGDKMSALLISKDGMEAKQYWEIRNGSFVVIDLETKKSKDGKK</sequence>
<evidence type="ECO:0000313" key="1">
    <source>
        <dbReference type="EMBL" id="MCE5173391.1"/>
    </source>
</evidence>
<comment type="caution">
    <text evidence="1">The sequence shown here is derived from an EMBL/GenBank/DDBJ whole genome shotgun (WGS) entry which is preliminary data.</text>
</comment>
<evidence type="ECO:0000313" key="2">
    <source>
        <dbReference type="Proteomes" id="UP001199916"/>
    </source>
</evidence>
<name>A0ABS8YSN7_9BACL</name>
<dbReference type="Proteomes" id="UP001199916">
    <property type="component" value="Unassembled WGS sequence"/>
</dbReference>
<reference evidence="1 2" key="1">
    <citation type="submission" date="2021-11" db="EMBL/GenBank/DDBJ databases">
        <title>Draft genome sequence of Paenibacillus profundus YoMME, a new Gram-positive bacteria with exoelectrogenic properties.</title>
        <authorList>
            <person name="Hubenova Y."/>
            <person name="Hubenova E."/>
            <person name="Manasiev Y."/>
            <person name="Peykov S."/>
            <person name="Mitov M."/>
        </authorList>
    </citation>
    <scope>NUCLEOTIDE SEQUENCE [LARGE SCALE GENOMIC DNA]</scope>
    <source>
        <strain evidence="1 2">YoMME</strain>
    </source>
</reference>